<dbReference type="Pfam" id="PF13175">
    <property type="entry name" value="AAA_15"/>
    <property type="match status" value="1"/>
</dbReference>
<dbReference type="InterPro" id="IPR051396">
    <property type="entry name" value="Bact_Antivir_Def_Nuclease"/>
</dbReference>
<accession>A0ABP3VQI4</accession>
<dbReference type="InterPro" id="IPR003593">
    <property type="entry name" value="AAA+_ATPase"/>
</dbReference>
<dbReference type="EMBL" id="BAAACI010000001">
    <property type="protein sequence ID" value="GAA0765102.1"/>
    <property type="molecule type" value="Genomic_DNA"/>
</dbReference>
<dbReference type="RefSeq" id="WP_343822658.1">
    <property type="nucleotide sequence ID" value="NZ_BAAACI010000001.1"/>
</dbReference>
<sequence>MRIKRVEIKNNIVLGDINISFTDENMKVRDIIILAGENGCGKTTLLEIIYNFISGECVNSENIRDEINKITVEFSDYEIEKLKKGNNLQYYFNDLDGKEVTFIMDYNLKYGNGFKVKHKRNNNEIIEKNGNIINHSDIKEIMKVVYSTAEINFRSGPIGTVTSKELDIDIKSLKQSSELGTEISQLLVDIKALDDADLSDWVNENPGKVPPEEIKEIRIKRFKKAFSYVFDGKQFKGIKNINGSKEIIFEENGIETSINKLSSGEKQIVFRGGFLLKDSNKAEGAIVLIDEPELSLHPRWQMKILEFFRRIFENIDGKQKSQLFVSTHSPFILHNDSRRNDKVIVMKKNEQGNVVQVDNPKFYSCNIEEMIKEAFEVDTFIESLKTVRDKHLIITEGKTDWKHIKKAYEKLLEIGEIKELDIRFLEYENTLCDSKLHQLVESISMLDNENKIICIFDRDIPKTVNELNNDYKYYKNKVYSILIPIPQYRENVSEICIEHLYIDQDIKRKKDGRRLYIGNEFSQITGVHIREKGICCVQKNKCGTDSYKIIDSDSKVVNLNDEKTNIAMSKNDFANNIINEVIEFKGIDFGGFKPLFEKINEIIMLEDR</sequence>
<feature type="domain" description="AAA+ ATPase" evidence="1">
    <location>
        <begin position="28"/>
        <end position="350"/>
    </location>
</feature>
<evidence type="ECO:0000259" key="1">
    <source>
        <dbReference type="SMART" id="SM00382"/>
    </source>
</evidence>
<dbReference type="SUPFAM" id="SSF52540">
    <property type="entry name" value="P-loop containing nucleoside triphosphate hydrolases"/>
    <property type="match status" value="1"/>
</dbReference>
<dbReference type="Proteomes" id="UP001501047">
    <property type="component" value="Unassembled WGS sequence"/>
</dbReference>
<gene>
    <name evidence="2" type="ORF">GCM10008908_01150</name>
</gene>
<dbReference type="PANTHER" id="PTHR43581:SF2">
    <property type="entry name" value="EXCINUCLEASE ATPASE SUBUNIT"/>
    <property type="match status" value="1"/>
</dbReference>
<evidence type="ECO:0000313" key="3">
    <source>
        <dbReference type="Proteomes" id="UP001501047"/>
    </source>
</evidence>
<protein>
    <recommendedName>
        <fullName evidence="1">AAA+ ATPase domain-containing protein</fullName>
    </recommendedName>
</protein>
<dbReference type="PANTHER" id="PTHR43581">
    <property type="entry name" value="ATP/GTP PHOSPHATASE"/>
    <property type="match status" value="1"/>
</dbReference>
<dbReference type="InterPro" id="IPR027417">
    <property type="entry name" value="P-loop_NTPase"/>
</dbReference>
<dbReference type="InterPro" id="IPR041685">
    <property type="entry name" value="AAA_GajA/Old/RecF-like"/>
</dbReference>
<comment type="caution">
    <text evidence="2">The sequence shown here is derived from an EMBL/GenBank/DDBJ whole genome shotgun (WGS) entry which is preliminary data.</text>
</comment>
<dbReference type="Gene3D" id="3.40.50.300">
    <property type="entry name" value="P-loop containing nucleotide triphosphate hydrolases"/>
    <property type="match status" value="1"/>
</dbReference>
<evidence type="ECO:0000313" key="2">
    <source>
        <dbReference type="EMBL" id="GAA0765102.1"/>
    </source>
</evidence>
<dbReference type="SMART" id="SM00382">
    <property type="entry name" value="AAA"/>
    <property type="match status" value="1"/>
</dbReference>
<name>A0ABP3VQI4_CLOSU</name>
<keyword evidence="3" id="KW-1185">Reference proteome</keyword>
<organism evidence="2 3">
    <name type="scientific">Clostridium subterminale</name>
    <dbReference type="NCBI Taxonomy" id="1550"/>
    <lineage>
        <taxon>Bacteria</taxon>
        <taxon>Bacillati</taxon>
        <taxon>Bacillota</taxon>
        <taxon>Clostridia</taxon>
        <taxon>Eubacteriales</taxon>
        <taxon>Clostridiaceae</taxon>
        <taxon>Clostridium</taxon>
    </lineage>
</organism>
<reference evidence="3" key="1">
    <citation type="journal article" date="2019" name="Int. J. Syst. Evol. Microbiol.">
        <title>The Global Catalogue of Microorganisms (GCM) 10K type strain sequencing project: providing services to taxonomists for standard genome sequencing and annotation.</title>
        <authorList>
            <consortium name="The Broad Institute Genomics Platform"/>
            <consortium name="The Broad Institute Genome Sequencing Center for Infectious Disease"/>
            <person name="Wu L."/>
            <person name="Ma J."/>
        </authorList>
    </citation>
    <scope>NUCLEOTIDE SEQUENCE [LARGE SCALE GENOMIC DNA]</scope>
    <source>
        <strain evidence="3">JCM 1417</strain>
    </source>
</reference>
<proteinExistence type="predicted"/>